<gene>
    <name evidence="4" type="ORF">FHS29_007062</name>
</gene>
<sequence>MTTSLLLTVRPLDGNHTEILVAGELVTTTSQTLRDQAKAEIDGGCTRLVLDMSGVSFCDSSGLSAVIDVWLQTRAVGGSLALTGVPDRLGRLLRIANTDTLIEISYASDDGPPPTAPRAVESP</sequence>
<keyword evidence="5" id="KW-1185">Reference proteome</keyword>
<comment type="similarity">
    <text evidence="1 2">Belongs to the anti-sigma-factor antagonist family.</text>
</comment>
<evidence type="ECO:0000313" key="4">
    <source>
        <dbReference type="EMBL" id="MBB5960438.1"/>
    </source>
</evidence>
<dbReference type="InterPro" id="IPR036513">
    <property type="entry name" value="STAS_dom_sf"/>
</dbReference>
<dbReference type="RefSeq" id="WP_184698646.1">
    <property type="nucleotide sequence ID" value="NZ_JACHJN010000016.1"/>
</dbReference>
<dbReference type="InterPro" id="IPR002645">
    <property type="entry name" value="STAS_dom"/>
</dbReference>
<evidence type="ECO:0000256" key="2">
    <source>
        <dbReference type="RuleBase" id="RU003749"/>
    </source>
</evidence>
<evidence type="ECO:0000259" key="3">
    <source>
        <dbReference type="PROSITE" id="PS50801"/>
    </source>
</evidence>
<dbReference type="EMBL" id="JACHJN010000016">
    <property type="protein sequence ID" value="MBB5960438.1"/>
    <property type="molecule type" value="Genomic_DNA"/>
</dbReference>
<evidence type="ECO:0000313" key="5">
    <source>
        <dbReference type="Proteomes" id="UP000547510"/>
    </source>
</evidence>
<feature type="domain" description="STAS" evidence="3">
    <location>
        <begin position="19"/>
        <end position="97"/>
    </location>
</feature>
<dbReference type="CDD" id="cd07043">
    <property type="entry name" value="STAS_anti-anti-sigma_factors"/>
    <property type="match status" value="1"/>
</dbReference>
<dbReference type="AlphaFoldDB" id="A0A841CWE0"/>
<dbReference type="PANTHER" id="PTHR33495:SF2">
    <property type="entry name" value="ANTI-SIGMA FACTOR ANTAGONIST TM_1081-RELATED"/>
    <property type="match status" value="1"/>
</dbReference>
<proteinExistence type="inferred from homology"/>
<dbReference type="InterPro" id="IPR003658">
    <property type="entry name" value="Anti-sigma_ant"/>
</dbReference>
<protein>
    <recommendedName>
        <fullName evidence="2">Anti-sigma factor antagonist</fullName>
    </recommendedName>
</protein>
<dbReference type="SUPFAM" id="SSF52091">
    <property type="entry name" value="SpoIIaa-like"/>
    <property type="match status" value="1"/>
</dbReference>
<name>A0A841CWE0_9PSEU</name>
<dbReference type="PANTHER" id="PTHR33495">
    <property type="entry name" value="ANTI-SIGMA FACTOR ANTAGONIST TM_1081-RELATED-RELATED"/>
    <property type="match status" value="1"/>
</dbReference>
<reference evidence="4 5" key="1">
    <citation type="submission" date="2020-08" db="EMBL/GenBank/DDBJ databases">
        <title>Genomic Encyclopedia of Type Strains, Phase III (KMG-III): the genomes of soil and plant-associated and newly described type strains.</title>
        <authorList>
            <person name="Whitman W."/>
        </authorList>
    </citation>
    <scope>NUCLEOTIDE SEQUENCE [LARGE SCALE GENOMIC DNA]</scope>
    <source>
        <strain evidence="4 5">CECT 8640</strain>
    </source>
</reference>
<dbReference type="Proteomes" id="UP000547510">
    <property type="component" value="Unassembled WGS sequence"/>
</dbReference>
<dbReference type="NCBIfam" id="TIGR00377">
    <property type="entry name" value="ant_ant_sig"/>
    <property type="match status" value="1"/>
</dbReference>
<comment type="caution">
    <text evidence="4">The sequence shown here is derived from an EMBL/GenBank/DDBJ whole genome shotgun (WGS) entry which is preliminary data.</text>
</comment>
<dbReference type="GO" id="GO:0043856">
    <property type="term" value="F:anti-sigma factor antagonist activity"/>
    <property type="evidence" value="ECO:0007669"/>
    <property type="project" value="InterPro"/>
</dbReference>
<dbReference type="PROSITE" id="PS50801">
    <property type="entry name" value="STAS"/>
    <property type="match status" value="1"/>
</dbReference>
<accession>A0A841CWE0</accession>
<evidence type="ECO:0000256" key="1">
    <source>
        <dbReference type="ARBA" id="ARBA00009013"/>
    </source>
</evidence>
<dbReference type="Gene3D" id="3.30.750.24">
    <property type="entry name" value="STAS domain"/>
    <property type="match status" value="1"/>
</dbReference>
<organism evidence="4 5">
    <name type="scientific">Saccharothrix tamanrassetensis</name>
    <dbReference type="NCBI Taxonomy" id="1051531"/>
    <lineage>
        <taxon>Bacteria</taxon>
        <taxon>Bacillati</taxon>
        <taxon>Actinomycetota</taxon>
        <taxon>Actinomycetes</taxon>
        <taxon>Pseudonocardiales</taxon>
        <taxon>Pseudonocardiaceae</taxon>
        <taxon>Saccharothrix</taxon>
    </lineage>
</organism>
<dbReference type="Pfam" id="PF01740">
    <property type="entry name" value="STAS"/>
    <property type="match status" value="1"/>
</dbReference>